<dbReference type="SUPFAM" id="SSF56300">
    <property type="entry name" value="Metallo-dependent phosphatases"/>
    <property type="match status" value="1"/>
</dbReference>
<dbReference type="GO" id="GO:0046872">
    <property type="term" value="F:metal ion binding"/>
    <property type="evidence" value="ECO:0007669"/>
    <property type="project" value="InterPro"/>
</dbReference>
<dbReference type="InterPro" id="IPR029052">
    <property type="entry name" value="Metallo-depent_PP-like"/>
</dbReference>
<evidence type="ECO:0000256" key="6">
    <source>
        <dbReference type="SAM" id="Phobius"/>
    </source>
</evidence>
<evidence type="ECO:0000256" key="2">
    <source>
        <dbReference type="ARBA" id="ARBA00022801"/>
    </source>
</evidence>
<dbReference type="Gene3D" id="2.60.40.380">
    <property type="entry name" value="Purple acid phosphatase-like, N-terminal"/>
    <property type="match status" value="1"/>
</dbReference>
<dbReference type="InterPro" id="IPR008963">
    <property type="entry name" value="Purple_acid_Pase-like_N"/>
</dbReference>
<dbReference type="Proteomes" id="UP001230188">
    <property type="component" value="Unassembled WGS sequence"/>
</dbReference>
<feature type="transmembrane region" description="Helical" evidence="6">
    <location>
        <begin position="438"/>
        <end position="458"/>
    </location>
</feature>
<evidence type="ECO:0000313" key="9">
    <source>
        <dbReference type="Proteomes" id="UP001230188"/>
    </source>
</evidence>
<proteinExistence type="inferred from homology"/>
<dbReference type="Pfam" id="PF14008">
    <property type="entry name" value="Metallophos_C"/>
    <property type="match status" value="1"/>
</dbReference>
<keyword evidence="2 4" id="KW-0378">Hydrolase</keyword>
<dbReference type="EMBL" id="JAQMWT010000348">
    <property type="protein sequence ID" value="KAJ8603620.1"/>
    <property type="molecule type" value="Genomic_DNA"/>
</dbReference>
<dbReference type="InterPro" id="IPR039331">
    <property type="entry name" value="PAPs-like"/>
</dbReference>
<reference evidence="8" key="1">
    <citation type="submission" date="2023-01" db="EMBL/GenBank/DDBJ databases">
        <title>Metagenome sequencing of chrysophaentin producing Chrysophaeum taylorii.</title>
        <authorList>
            <person name="Davison J."/>
            <person name="Bewley C."/>
        </authorList>
    </citation>
    <scope>NUCLEOTIDE SEQUENCE</scope>
    <source>
        <strain evidence="8">NIES-1699</strain>
    </source>
</reference>
<name>A0AAD7UFR7_9STRA</name>
<feature type="region of interest" description="Disordered" evidence="5">
    <location>
        <begin position="495"/>
        <end position="516"/>
    </location>
</feature>
<evidence type="ECO:0000259" key="7">
    <source>
        <dbReference type="PROSITE" id="PS50853"/>
    </source>
</evidence>
<evidence type="ECO:0000256" key="4">
    <source>
        <dbReference type="RuleBase" id="RU361203"/>
    </source>
</evidence>
<keyword evidence="3" id="KW-0325">Glycoprotein</keyword>
<dbReference type="InterPro" id="IPR015914">
    <property type="entry name" value="PAPs_N"/>
</dbReference>
<dbReference type="CDD" id="cd00839">
    <property type="entry name" value="MPP_PAPs"/>
    <property type="match status" value="1"/>
</dbReference>
<keyword evidence="6" id="KW-0812">Transmembrane</keyword>
<keyword evidence="9" id="KW-1185">Reference proteome</keyword>
<dbReference type="InterPro" id="IPR025733">
    <property type="entry name" value="PAPs_C"/>
</dbReference>
<evidence type="ECO:0000256" key="3">
    <source>
        <dbReference type="ARBA" id="ARBA00023180"/>
    </source>
</evidence>
<dbReference type="PANTHER" id="PTHR22953">
    <property type="entry name" value="ACID PHOSPHATASE RELATED"/>
    <property type="match status" value="1"/>
</dbReference>
<dbReference type="InterPro" id="IPR003961">
    <property type="entry name" value="FN3_dom"/>
</dbReference>
<dbReference type="SUPFAM" id="SSF49363">
    <property type="entry name" value="Purple acid phosphatase, N-terminal domain"/>
    <property type="match status" value="1"/>
</dbReference>
<accession>A0AAD7UFR7</accession>
<keyword evidence="6" id="KW-0472">Membrane</keyword>
<evidence type="ECO:0000256" key="1">
    <source>
        <dbReference type="ARBA" id="ARBA00022729"/>
    </source>
</evidence>
<keyword evidence="6" id="KW-1133">Transmembrane helix</keyword>
<organism evidence="8 9">
    <name type="scientific">Chrysophaeum taylorii</name>
    <dbReference type="NCBI Taxonomy" id="2483200"/>
    <lineage>
        <taxon>Eukaryota</taxon>
        <taxon>Sar</taxon>
        <taxon>Stramenopiles</taxon>
        <taxon>Ochrophyta</taxon>
        <taxon>Pelagophyceae</taxon>
        <taxon>Pelagomonadales</taxon>
        <taxon>Pelagomonadaceae</taxon>
        <taxon>Chrysophaeum</taxon>
    </lineage>
</organism>
<protein>
    <recommendedName>
        <fullName evidence="4">Purple acid phosphatase</fullName>
        <ecNumber evidence="4">3.1.3.2</ecNumber>
    </recommendedName>
</protein>
<dbReference type="EC" id="3.1.3.2" evidence="4"/>
<gene>
    <name evidence="8" type="ORF">CTAYLR_004861</name>
</gene>
<evidence type="ECO:0000256" key="5">
    <source>
        <dbReference type="SAM" id="MobiDB-lite"/>
    </source>
</evidence>
<evidence type="ECO:0000313" key="8">
    <source>
        <dbReference type="EMBL" id="KAJ8603620.1"/>
    </source>
</evidence>
<dbReference type="GO" id="GO:0003993">
    <property type="term" value="F:acid phosphatase activity"/>
    <property type="evidence" value="ECO:0007669"/>
    <property type="project" value="UniProtKB-EC"/>
</dbReference>
<dbReference type="InterPro" id="IPR041792">
    <property type="entry name" value="MPP_PAP"/>
</dbReference>
<dbReference type="Gene3D" id="3.60.21.10">
    <property type="match status" value="1"/>
</dbReference>
<dbReference type="Pfam" id="PF00149">
    <property type="entry name" value="Metallophos"/>
    <property type="match status" value="1"/>
</dbReference>
<dbReference type="Pfam" id="PF16656">
    <property type="entry name" value="Pur_ac_phosph_N"/>
    <property type="match status" value="1"/>
</dbReference>
<comment type="catalytic activity">
    <reaction evidence="4">
        <text>a phosphate monoester + H2O = an alcohol + phosphate</text>
        <dbReference type="Rhea" id="RHEA:15017"/>
        <dbReference type="ChEBI" id="CHEBI:15377"/>
        <dbReference type="ChEBI" id="CHEBI:30879"/>
        <dbReference type="ChEBI" id="CHEBI:43474"/>
        <dbReference type="ChEBI" id="CHEBI:67140"/>
        <dbReference type="EC" id="3.1.3.2"/>
    </reaction>
</comment>
<sequence>MIVTWALPSPAEDALEVLIAGEWTRFPAWSVKQYSTASYMSPFIHHATVRGLLANTSYEYRISSSSSSSSSSSELSSYVMRTPDDSYPLTVAVLGDHGQTPYSEETIEALGMHQPRPQVTFLVGDLSYADGQGERWDSWESIVEPTFSEMPLLALPGNHEIENAVGEAFEGYRRRYPAPEVASEIVGPGTFAEDTYDNNLTYDYGSSFYSFSVGRAKFLALNTYAEAGEGSRQRAWLERELSCVDRSVTPWVIVGMHAPWYSTNEKHRPELATSRHRNSLEPVLSAAGVSLVLSGHVHAYERSHAVCLDRVGEGPTYVTIGDGGNREALYDAWPYHNDEPWSAFRNGTKYGFGTIEFYNDSVAAWRWLPNEVRGPRDEIFVENRLEPCDEDASLPEIDDCEMDVVAAVEARRSGAREDDDDDDDFVVKKGNIVLAKQVVLAVIIVLALAVSVTAFATLRAAYFDTSDHQHAFLFGATRAAFHVGALELDTFVPDHHRQQEEDPHSPSDHHENKDDATAVLV</sequence>
<dbReference type="PROSITE" id="PS50853">
    <property type="entry name" value="FN3"/>
    <property type="match status" value="1"/>
</dbReference>
<dbReference type="PANTHER" id="PTHR22953:SF153">
    <property type="entry name" value="PURPLE ACID PHOSPHATASE"/>
    <property type="match status" value="1"/>
</dbReference>
<dbReference type="InterPro" id="IPR004843">
    <property type="entry name" value="Calcineurin-like_PHP"/>
</dbReference>
<dbReference type="AlphaFoldDB" id="A0AAD7UFR7"/>
<keyword evidence="1" id="KW-0732">Signal</keyword>
<comment type="similarity">
    <text evidence="4">Belongs to the metallophosphoesterase superfamily. Purple acid phosphatase family.</text>
</comment>
<feature type="domain" description="Fibronectin type-III" evidence="7">
    <location>
        <begin position="1"/>
        <end position="85"/>
    </location>
</feature>
<comment type="caution">
    <text evidence="8">The sequence shown here is derived from an EMBL/GenBank/DDBJ whole genome shotgun (WGS) entry which is preliminary data.</text>
</comment>